<sequence>MAIIPKGKEPASIKKRLDILFPKLNQAYPDKKISGLYKDHKKWGETVTELYRALGYPDGTSFLEAYGYTVVINKGGRSKTIDPDIVILNLMEKYPDGSGFTSITQLIEADEEFAAVHKTLSNNSMQYFGMPLGKYLTEQGILSPKKPMKKTKQDISLYKICIAGTNAEVYYSSVRKNSLKENDYVFVPFGMRNKRLIGKVKEIITCSEDEIPCNIKIKRQVTEIYFSPHTQSDEFLKNIIRADSAVRTEALISKLSVTDFTPAAKSEVTAENIIWACCKGLSDEIVSVTGYLINKNNYTYGYNDIIVSEDGISEIFVYSDDVNKVIKEFPNIKVAAFSYDENSGKISVCYSESGYPMFTDKYETGYCDIKDKSAWVLQHTPYEDLIIDGITYKFRNKSDWDELNYVFENSDGKSNQLRKG</sequence>
<dbReference type="Proteomes" id="UP001210809">
    <property type="component" value="Unassembled WGS sequence"/>
</dbReference>
<comment type="caution">
    <text evidence="1">The sequence shown here is derived from an EMBL/GenBank/DDBJ whole genome shotgun (WGS) entry which is preliminary data.</text>
</comment>
<accession>A0AAW6CZA9</accession>
<name>A0AAW6CZA9_9FIRM</name>
<reference evidence="1" key="1">
    <citation type="submission" date="2023-01" db="EMBL/GenBank/DDBJ databases">
        <title>Human gut microbiome strain richness.</title>
        <authorList>
            <person name="Chen-Liaw A."/>
        </authorList>
    </citation>
    <scope>NUCLEOTIDE SEQUENCE</scope>
    <source>
        <strain evidence="1">1001283st1_G1_1001283B150217_161031</strain>
    </source>
</reference>
<organism evidence="1 2">
    <name type="scientific">[Eubacterium] siraeum</name>
    <dbReference type="NCBI Taxonomy" id="39492"/>
    <lineage>
        <taxon>Bacteria</taxon>
        <taxon>Bacillati</taxon>
        <taxon>Bacillota</taxon>
        <taxon>Clostridia</taxon>
        <taxon>Eubacteriales</taxon>
        <taxon>Oscillospiraceae</taxon>
        <taxon>Oscillospiraceae incertae sedis</taxon>
    </lineage>
</organism>
<dbReference type="AlphaFoldDB" id="A0AAW6CZA9"/>
<gene>
    <name evidence="1" type="ORF">PNE09_05430</name>
</gene>
<evidence type="ECO:0000313" key="2">
    <source>
        <dbReference type="Proteomes" id="UP001210809"/>
    </source>
</evidence>
<dbReference type="EMBL" id="JAQLXW010000006">
    <property type="protein sequence ID" value="MDB8003509.1"/>
    <property type="molecule type" value="Genomic_DNA"/>
</dbReference>
<proteinExistence type="predicted"/>
<protein>
    <submittedName>
        <fullName evidence="1">Uncharacterized protein</fullName>
    </submittedName>
</protein>
<evidence type="ECO:0000313" key="1">
    <source>
        <dbReference type="EMBL" id="MDB8003509.1"/>
    </source>
</evidence>